<proteinExistence type="predicted"/>
<dbReference type="Proteomes" id="UP000401081">
    <property type="component" value="Unassembled WGS sequence"/>
</dbReference>
<reference evidence="1 2" key="1">
    <citation type="submission" date="2019-03" db="EMBL/GenBank/DDBJ databases">
        <authorList>
            <consortium name="Pathogen Informatics"/>
        </authorList>
    </citation>
    <scope>NUCLEOTIDE SEQUENCE [LARGE SCALE GENOMIC DNA]</scope>
    <source>
        <strain evidence="1 2">NCTC12993</strain>
    </source>
</reference>
<evidence type="ECO:0000313" key="1">
    <source>
        <dbReference type="EMBL" id="VFS91098.1"/>
    </source>
</evidence>
<protein>
    <submittedName>
        <fullName evidence="1">Uncharacterized protein</fullName>
    </submittedName>
</protein>
<dbReference type="OrthoDB" id="6631256at2"/>
<dbReference type="AlphaFoldDB" id="A0A2X3EAM4"/>
<organism evidence="1 2">
    <name type="scientific">Kluyvera cryocrescens</name>
    <name type="common">Kluyvera citrophila</name>
    <dbReference type="NCBI Taxonomy" id="580"/>
    <lineage>
        <taxon>Bacteria</taxon>
        <taxon>Pseudomonadati</taxon>
        <taxon>Pseudomonadota</taxon>
        <taxon>Gammaproteobacteria</taxon>
        <taxon>Enterobacterales</taxon>
        <taxon>Enterobacteriaceae</taxon>
        <taxon>Kluyvera</taxon>
    </lineage>
</organism>
<accession>A0A2X3EAM4</accession>
<evidence type="ECO:0000313" key="2">
    <source>
        <dbReference type="Proteomes" id="UP000401081"/>
    </source>
</evidence>
<name>A0A2X3EAM4_KLUCR</name>
<dbReference type="RefSeq" id="WP_146751524.1">
    <property type="nucleotide sequence ID" value="NZ_CP134165.1"/>
</dbReference>
<dbReference type="EMBL" id="CAADJD010000034">
    <property type="protein sequence ID" value="VFS91098.1"/>
    <property type="molecule type" value="Genomic_DNA"/>
</dbReference>
<sequence length="71" mass="7648">MISIKYLCPGCNGITEISNIENIKNSQEAYPLACQACGTAFSKAALVKFAKSKAEEMIIEALATLPKKPNK</sequence>
<keyword evidence="2" id="KW-1185">Reference proteome</keyword>
<gene>
    <name evidence="1" type="ORF">NCTC12993_07585</name>
</gene>